<sequence length="86" mass="9428">MARKKLVVLRNEEPSLDSTNSLNNVRIHVSYGECQRNLAAEIGGYALDGCREFMASDAVGTEGAMICAACGCHRNFHRRVVEAEDV</sequence>
<organism evidence="7 8">
    <name type="scientific">Cynara cardunculus var. scolymus</name>
    <name type="common">Globe artichoke</name>
    <name type="synonym">Cynara scolymus</name>
    <dbReference type="NCBI Taxonomy" id="59895"/>
    <lineage>
        <taxon>Eukaryota</taxon>
        <taxon>Viridiplantae</taxon>
        <taxon>Streptophyta</taxon>
        <taxon>Embryophyta</taxon>
        <taxon>Tracheophyta</taxon>
        <taxon>Spermatophyta</taxon>
        <taxon>Magnoliopsida</taxon>
        <taxon>eudicotyledons</taxon>
        <taxon>Gunneridae</taxon>
        <taxon>Pentapetalae</taxon>
        <taxon>asterids</taxon>
        <taxon>campanulids</taxon>
        <taxon>Asterales</taxon>
        <taxon>Asteraceae</taxon>
        <taxon>Carduoideae</taxon>
        <taxon>Cardueae</taxon>
        <taxon>Carduinae</taxon>
        <taxon>Cynara</taxon>
    </lineage>
</organism>
<dbReference type="Pfam" id="PF04770">
    <property type="entry name" value="ZF-HD_dimer"/>
    <property type="match status" value="1"/>
</dbReference>
<dbReference type="GO" id="GO:0008270">
    <property type="term" value="F:zinc ion binding"/>
    <property type="evidence" value="ECO:0007669"/>
    <property type="project" value="UniProtKB-KW"/>
</dbReference>
<keyword evidence="7" id="KW-0238">DNA-binding</keyword>
<protein>
    <submittedName>
        <fullName evidence="7">ZF-HD homeobox protein, Cys/His-rich dimerization domain-containing protein</fullName>
    </submittedName>
</protein>
<feature type="domain" description="ZF-HD dimerization-type" evidence="6">
    <location>
        <begin position="31"/>
        <end position="80"/>
    </location>
</feature>
<dbReference type="Gramene" id="KVI09113">
    <property type="protein sequence ID" value="KVI09113"/>
    <property type="gene ID" value="Ccrd_012507"/>
</dbReference>
<comment type="subcellular location">
    <subcellularLocation>
        <location evidence="1">Cytoplasm</location>
    </subcellularLocation>
</comment>
<name>A0A103YHD7_CYNCS</name>
<gene>
    <name evidence="7" type="ORF">Ccrd_012507</name>
</gene>
<keyword evidence="5" id="KW-0862">Zinc</keyword>
<dbReference type="PROSITE" id="PS51523">
    <property type="entry name" value="ZF_HD_DIMER"/>
    <property type="match status" value="1"/>
</dbReference>
<keyword evidence="8" id="KW-1185">Reference proteome</keyword>
<evidence type="ECO:0000313" key="8">
    <source>
        <dbReference type="Proteomes" id="UP000243975"/>
    </source>
</evidence>
<reference evidence="7 8" key="1">
    <citation type="journal article" date="2016" name="Sci. Rep.">
        <title>The genome sequence of the outbreeding globe artichoke constructed de novo incorporating a phase-aware low-pass sequencing strategy of F1 progeny.</title>
        <authorList>
            <person name="Scaglione D."/>
            <person name="Reyes-Chin-Wo S."/>
            <person name="Acquadro A."/>
            <person name="Froenicke L."/>
            <person name="Portis E."/>
            <person name="Beitel C."/>
            <person name="Tirone M."/>
            <person name="Mauro R."/>
            <person name="Lo Monaco A."/>
            <person name="Mauromicale G."/>
            <person name="Faccioli P."/>
            <person name="Cattivelli L."/>
            <person name="Rieseberg L."/>
            <person name="Michelmore R."/>
            <person name="Lanteri S."/>
        </authorList>
    </citation>
    <scope>NUCLEOTIDE SEQUENCE [LARGE SCALE GENOMIC DNA]</scope>
    <source>
        <strain evidence="7">2C</strain>
    </source>
</reference>
<dbReference type="GO" id="GO:0050793">
    <property type="term" value="P:regulation of developmental process"/>
    <property type="evidence" value="ECO:0007669"/>
    <property type="project" value="TreeGrafter"/>
</dbReference>
<dbReference type="AlphaFoldDB" id="A0A103YHD7"/>
<evidence type="ECO:0000256" key="4">
    <source>
        <dbReference type="ARBA" id="ARBA00022771"/>
    </source>
</evidence>
<keyword evidence="2" id="KW-0963">Cytoplasm</keyword>
<dbReference type="GO" id="GO:0005634">
    <property type="term" value="C:nucleus"/>
    <property type="evidence" value="ECO:0007669"/>
    <property type="project" value="TreeGrafter"/>
</dbReference>
<dbReference type="GO" id="GO:0003700">
    <property type="term" value="F:DNA-binding transcription factor activity"/>
    <property type="evidence" value="ECO:0007669"/>
    <property type="project" value="TreeGrafter"/>
</dbReference>
<proteinExistence type="predicted"/>
<dbReference type="Proteomes" id="UP000243975">
    <property type="component" value="Unassembled WGS sequence"/>
</dbReference>
<dbReference type="PANTHER" id="PTHR31948:SF162">
    <property type="entry name" value="MINI ZINC FINGER PROTEIN 2"/>
    <property type="match status" value="1"/>
</dbReference>
<keyword evidence="4" id="KW-0863">Zinc-finger</keyword>
<dbReference type="STRING" id="59895.A0A103YHD7"/>
<comment type="caution">
    <text evidence="7">The sequence shown here is derived from an EMBL/GenBank/DDBJ whole genome shotgun (WGS) entry which is preliminary data.</text>
</comment>
<keyword evidence="3" id="KW-0479">Metal-binding</keyword>
<evidence type="ECO:0000313" key="7">
    <source>
        <dbReference type="EMBL" id="KVI09113.1"/>
    </source>
</evidence>
<dbReference type="PANTHER" id="PTHR31948">
    <property type="entry name" value="ZINC-FINGER HOMEODOMAIN PROTEIN 2"/>
    <property type="match status" value="1"/>
</dbReference>
<evidence type="ECO:0000256" key="3">
    <source>
        <dbReference type="ARBA" id="ARBA00022723"/>
    </source>
</evidence>
<dbReference type="EMBL" id="LEKV01001070">
    <property type="protein sequence ID" value="KVI09113.1"/>
    <property type="molecule type" value="Genomic_DNA"/>
</dbReference>
<dbReference type="GO" id="GO:0000976">
    <property type="term" value="F:transcription cis-regulatory region binding"/>
    <property type="evidence" value="ECO:0007669"/>
    <property type="project" value="TreeGrafter"/>
</dbReference>
<evidence type="ECO:0000256" key="2">
    <source>
        <dbReference type="ARBA" id="ARBA00022490"/>
    </source>
</evidence>
<dbReference type="OMA" id="HGECQRN"/>
<evidence type="ECO:0000256" key="1">
    <source>
        <dbReference type="ARBA" id="ARBA00004496"/>
    </source>
</evidence>
<dbReference type="GO" id="GO:0005737">
    <property type="term" value="C:cytoplasm"/>
    <property type="evidence" value="ECO:0007669"/>
    <property type="project" value="UniProtKB-SubCell"/>
</dbReference>
<dbReference type="InterPro" id="IPR006456">
    <property type="entry name" value="ZF_HD_homeobox_Cys/His_dimer"/>
</dbReference>
<evidence type="ECO:0000259" key="6">
    <source>
        <dbReference type="PROSITE" id="PS51523"/>
    </source>
</evidence>
<evidence type="ECO:0000256" key="5">
    <source>
        <dbReference type="ARBA" id="ARBA00022833"/>
    </source>
</evidence>
<accession>A0A103YHD7</accession>
<dbReference type="NCBIfam" id="TIGR01566">
    <property type="entry name" value="ZF_HD_prot_N"/>
    <property type="match status" value="1"/>
</dbReference>
<keyword evidence="7" id="KW-0371">Homeobox</keyword>